<sequence length="302" mass="32903">MNLVLLKGLRICTFVTVGIFAGCKEDTLEVEQKSAVQTKQPTAIARGKLDVEGGLVALSFSAEGVVNKIMVAEGQQVEKGQLLLQQDQRIFNADQRVAESELAVADTQLQGLRDKIPELQQKAQRLNLAAQAGAMQMQLSDEAQVVLQQAQTEISIAQAERNLAKSKLSQIQSRGALLNLHAPFAATVVKINAHSGEFLANGQSALVLLPKKPIIVRAELNESYLQSVKVGMQAKVQIDHDSDRTDLATARVTRISPVFIQSQLQQNSQQSPGRVVECILEFNTAPLTRVGQNVIVSFYDQP</sequence>
<dbReference type="Pfam" id="PF25917">
    <property type="entry name" value="BSH_RND"/>
    <property type="match status" value="1"/>
</dbReference>
<protein>
    <recommendedName>
        <fullName evidence="3">Multidrug resistance protein MdtA-like barrel-sandwich hybrid domain-containing protein</fullName>
    </recommendedName>
</protein>
<feature type="domain" description="Multidrug resistance protein MdtA-like barrel-sandwich hybrid" evidence="3">
    <location>
        <begin position="63"/>
        <end position="207"/>
    </location>
</feature>
<dbReference type="EMBL" id="ATGI01000013">
    <property type="protein sequence ID" value="EPF75583.1"/>
    <property type="molecule type" value="Genomic_DNA"/>
</dbReference>
<dbReference type="AlphaFoldDB" id="S3NAW0"/>
<gene>
    <name evidence="4" type="ORF">F945_01249</name>
</gene>
<dbReference type="PROSITE" id="PS51257">
    <property type="entry name" value="PROKAR_LIPOPROTEIN"/>
    <property type="match status" value="1"/>
</dbReference>
<dbReference type="PATRIC" id="fig|421052.3.peg.1222"/>
<dbReference type="InterPro" id="IPR058625">
    <property type="entry name" value="MdtA-like_BSH"/>
</dbReference>
<dbReference type="Gene3D" id="2.40.30.170">
    <property type="match status" value="1"/>
</dbReference>
<organism evidence="4 5">
    <name type="scientific">Acinetobacter rudis CIP 110305</name>
    <dbReference type="NCBI Taxonomy" id="421052"/>
    <lineage>
        <taxon>Bacteria</taxon>
        <taxon>Pseudomonadati</taxon>
        <taxon>Pseudomonadota</taxon>
        <taxon>Gammaproteobacteria</taxon>
        <taxon>Moraxellales</taxon>
        <taxon>Moraxellaceae</taxon>
        <taxon>Acinetobacter</taxon>
    </lineage>
</organism>
<evidence type="ECO:0000259" key="3">
    <source>
        <dbReference type="Pfam" id="PF25917"/>
    </source>
</evidence>
<dbReference type="HOGENOM" id="CLU_071788_0_0_6"/>
<dbReference type="SUPFAM" id="SSF111369">
    <property type="entry name" value="HlyD-like secretion proteins"/>
    <property type="match status" value="1"/>
</dbReference>
<dbReference type="OrthoDB" id="8794034at2"/>
<dbReference type="GO" id="GO:1990281">
    <property type="term" value="C:efflux pump complex"/>
    <property type="evidence" value="ECO:0007669"/>
    <property type="project" value="TreeGrafter"/>
</dbReference>
<comment type="similarity">
    <text evidence="1">Belongs to the membrane fusion protein (MFP) (TC 8.A.1) family.</text>
</comment>
<dbReference type="RefSeq" id="WP_016655660.1">
    <property type="nucleotide sequence ID" value="NZ_KE340352.1"/>
</dbReference>
<dbReference type="PANTHER" id="PTHR30469">
    <property type="entry name" value="MULTIDRUG RESISTANCE PROTEIN MDTA"/>
    <property type="match status" value="1"/>
</dbReference>
<dbReference type="Gene3D" id="2.40.50.100">
    <property type="match status" value="1"/>
</dbReference>
<accession>S3NAW0</accession>
<feature type="coiled-coil region" evidence="2">
    <location>
        <begin position="102"/>
        <end position="167"/>
    </location>
</feature>
<keyword evidence="2" id="KW-0175">Coiled coil</keyword>
<dbReference type="PANTHER" id="PTHR30469:SF15">
    <property type="entry name" value="HLYD FAMILY OF SECRETION PROTEINS"/>
    <property type="match status" value="1"/>
</dbReference>
<comment type="caution">
    <text evidence="4">The sequence shown here is derived from an EMBL/GenBank/DDBJ whole genome shotgun (WGS) entry which is preliminary data.</text>
</comment>
<dbReference type="GO" id="GO:0015562">
    <property type="term" value="F:efflux transmembrane transporter activity"/>
    <property type="evidence" value="ECO:0007669"/>
    <property type="project" value="TreeGrafter"/>
</dbReference>
<evidence type="ECO:0000313" key="5">
    <source>
        <dbReference type="Proteomes" id="UP000014568"/>
    </source>
</evidence>
<evidence type="ECO:0000256" key="2">
    <source>
        <dbReference type="SAM" id="Coils"/>
    </source>
</evidence>
<dbReference type="Proteomes" id="UP000014568">
    <property type="component" value="Unassembled WGS sequence"/>
</dbReference>
<dbReference type="STRING" id="632955.GCA_000829675_02259"/>
<dbReference type="eggNOG" id="COG0845">
    <property type="taxonomic scope" value="Bacteria"/>
</dbReference>
<reference evidence="4 5" key="1">
    <citation type="submission" date="2013-06" db="EMBL/GenBank/DDBJ databases">
        <title>The Genome Sequence of Acinetobacter rudis CIP 110305.</title>
        <authorList>
            <consortium name="The Broad Institute Genome Sequencing Platform"/>
            <consortium name="The Broad Institute Genome Sequencing Center for Infectious Disease"/>
            <person name="Cerqueira G."/>
            <person name="Feldgarden M."/>
            <person name="Courvalin P."/>
            <person name="Perichon B."/>
            <person name="Grillot-Courvalin C."/>
            <person name="Clermont D."/>
            <person name="Rocha E."/>
            <person name="Yoon E.-J."/>
            <person name="Nemec A."/>
            <person name="Young S.K."/>
            <person name="Zeng Q."/>
            <person name="Gargeya S."/>
            <person name="Fitzgerald M."/>
            <person name="Abouelleil A."/>
            <person name="Alvarado L."/>
            <person name="Berlin A.M."/>
            <person name="Chapman S.B."/>
            <person name="Dewar J."/>
            <person name="Goldberg J."/>
            <person name="Griggs A."/>
            <person name="Gujja S."/>
            <person name="Hansen M."/>
            <person name="Howarth C."/>
            <person name="Imamovic A."/>
            <person name="Larimer J."/>
            <person name="McCowan C."/>
            <person name="Murphy C."/>
            <person name="Pearson M."/>
            <person name="Priest M."/>
            <person name="Roberts A."/>
            <person name="Saif S."/>
            <person name="Shea T."/>
            <person name="Sykes S."/>
            <person name="Wortman J."/>
            <person name="Nusbaum C."/>
            <person name="Birren B."/>
        </authorList>
    </citation>
    <scope>NUCLEOTIDE SEQUENCE [LARGE SCALE GENOMIC DNA]</scope>
    <source>
        <strain evidence="4 5">CIP 110305</strain>
    </source>
</reference>
<keyword evidence="5" id="KW-1185">Reference proteome</keyword>
<evidence type="ECO:0000313" key="4">
    <source>
        <dbReference type="EMBL" id="EPF75583.1"/>
    </source>
</evidence>
<proteinExistence type="inferred from homology"/>
<evidence type="ECO:0000256" key="1">
    <source>
        <dbReference type="ARBA" id="ARBA00009477"/>
    </source>
</evidence>
<name>S3NAW0_9GAMM</name>